<dbReference type="Proteomes" id="UP000002424">
    <property type="component" value="Chromosome"/>
</dbReference>
<dbReference type="HOGENOM" id="CLU_2696590_0_0_6"/>
<proteinExistence type="predicted"/>
<sequence>MCENCNCGSASPSIGHVHAVPGQLIEHEHEHIHADGTVHTHLHVHLAAHGPGAVHHHSHANLQGPKRPIDGRD</sequence>
<dbReference type="EMBL" id="CP001157">
    <property type="protein sequence ID" value="ACO76702.1"/>
    <property type="molecule type" value="Genomic_DNA"/>
</dbReference>
<dbReference type="KEGG" id="avn:Avin_04460"/>
<feature type="region of interest" description="Disordered" evidence="1">
    <location>
        <begin position="48"/>
        <end position="73"/>
    </location>
</feature>
<dbReference type="OrthoDB" id="7041732at2"/>
<dbReference type="AlphaFoldDB" id="C1DJB7"/>
<gene>
    <name evidence="2" type="primary">cooT</name>
    <name evidence="2" type="ordered locus">Avin_04460</name>
</gene>
<keyword evidence="3" id="KW-1185">Reference proteome</keyword>
<protein>
    <submittedName>
        <fullName evidence="2">Carbon monoxide dehydrogenase assessory protein</fullName>
    </submittedName>
</protein>
<evidence type="ECO:0000313" key="2">
    <source>
        <dbReference type="EMBL" id="ACO76702.1"/>
    </source>
</evidence>
<name>C1DJB7_AZOVD</name>
<accession>C1DJB7</accession>
<dbReference type="RefSeq" id="WP_012699130.1">
    <property type="nucleotide sequence ID" value="NC_012560.1"/>
</dbReference>
<evidence type="ECO:0000313" key="3">
    <source>
        <dbReference type="Proteomes" id="UP000002424"/>
    </source>
</evidence>
<dbReference type="EnsemblBacteria" id="ACO76702">
    <property type="protein sequence ID" value="ACO76702"/>
    <property type="gene ID" value="Avin_04460"/>
</dbReference>
<reference evidence="2 3" key="1">
    <citation type="journal article" date="2009" name="J. Bacteriol.">
        <title>Genome sequence of Azotobacter vinelandii, an obligate aerobe specialized to support diverse anaerobic metabolic processes.</title>
        <authorList>
            <person name="Setubal J.C."/>
            <person name="dos Santos P."/>
            <person name="Goldman B.S."/>
            <person name="Ertesvag H."/>
            <person name="Espin G."/>
            <person name="Rubio L.M."/>
            <person name="Valla S."/>
            <person name="Almeida N.F."/>
            <person name="Balasubramanian D."/>
            <person name="Cromes L."/>
            <person name="Curatti L."/>
            <person name="Du Z."/>
            <person name="Godsy E."/>
            <person name="Goodner B."/>
            <person name="Hellner-Burris K."/>
            <person name="Hernandez J.A."/>
            <person name="Houmiel K."/>
            <person name="Imperial J."/>
            <person name="Kennedy C."/>
            <person name="Larson T.J."/>
            <person name="Latreille P."/>
            <person name="Ligon L.S."/>
            <person name="Lu J."/>
            <person name="Maerk M."/>
            <person name="Miller N.M."/>
            <person name="Norton S."/>
            <person name="O'Carroll I.P."/>
            <person name="Paulsen I."/>
            <person name="Raulfs E.C."/>
            <person name="Roemer R."/>
            <person name="Rosser J."/>
            <person name="Segura D."/>
            <person name="Slater S."/>
            <person name="Stricklin S.L."/>
            <person name="Studholme D.J."/>
            <person name="Sun J."/>
            <person name="Viana C.J."/>
            <person name="Wallin E."/>
            <person name="Wang B."/>
            <person name="Wheeler C."/>
            <person name="Zhu H."/>
            <person name="Dean D.R."/>
            <person name="Dixon R."/>
            <person name="Wood D."/>
        </authorList>
    </citation>
    <scope>NUCLEOTIDE SEQUENCE [LARGE SCALE GENOMIC DNA]</scope>
    <source>
        <strain evidence="3">DJ / ATCC BAA-1303</strain>
    </source>
</reference>
<evidence type="ECO:0000256" key="1">
    <source>
        <dbReference type="SAM" id="MobiDB-lite"/>
    </source>
</evidence>
<organism evidence="2 3">
    <name type="scientific">Azotobacter vinelandii (strain DJ / ATCC BAA-1303)</name>
    <dbReference type="NCBI Taxonomy" id="322710"/>
    <lineage>
        <taxon>Bacteria</taxon>
        <taxon>Pseudomonadati</taxon>
        <taxon>Pseudomonadota</taxon>
        <taxon>Gammaproteobacteria</taxon>
        <taxon>Pseudomonadales</taxon>
        <taxon>Pseudomonadaceae</taxon>
        <taxon>Azotobacter</taxon>
    </lineage>
</organism>
<dbReference type="GeneID" id="88183876"/>
<dbReference type="STRING" id="322710.Avin_04460"/>